<dbReference type="EMBL" id="BKCP01005405">
    <property type="protein sequence ID" value="GER37742.1"/>
    <property type="molecule type" value="Genomic_DNA"/>
</dbReference>
<comment type="caution">
    <text evidence="2">The sequence shown here is derived from an EMBL/GenBank/DDBJ whole genome shotgun (WGS) entry which is preliminary data.</text>
</comment>
<reference evidence="2" key="1">
    <citation type="journal article" date="2019" name="Curr. Biol.">
        <title>Genome Sequence of Striga asiatica Provides Insight into the Evolution of Plant Parasitism.</title>
        <authorList>
            <person name="Yoshida S."/>
            <person name="Kim S."/>
            <person name="Wafula E.K."/>
            <person name="Tanskanen J."/>
            <person name="Kim Y."/>
            <person name="Honaas L."/>
            <person name="Yang Z."/>
            <person name="Spallek T."/>
            <person name="Conn C.E."/>
            <person name="Ichihashi Y."/>
            <person name="Cheong K."/>
            <person name="Cui S."/>
            <person name="Der J.P."/>
            <person name="Gundlach H."/>
            <person name="Jiao Y."/>
            <person name="Hori C."/>
            <person name="Ishida J.K."/>
            <person name="Kasahara H."/>
            <person name="Kiba T."/>
            <person name="Kim M."/>
            <person name="Koo N."/>
            <person name="Laohavisit A."/>
            <person name="Lee Y."/>
            <person name="Lumba S."/>
            <person name="Mccourt P."/>
            <person name="Mortimer J.C."/>
            <person name="Mutuku J.M."/>
            <person name="Nomura T."/>
            <person name="Sasaki-sekimoto Y."/>
            <person name="Seto Y."/>
            <person name="Wang Y."/>
            <person name="Wakatake T."/>
            <person name="Sakakibara H."/>
            <person name="Demura T."/>
            <person name="Yamaguchi S."/>
            <person name="Yoneyama K."/>
            <person name="Manabe R."/>
            <person name="Nelson D.C."/>
            <person name="Schulman A.H."/>
            <person name="Timko M.P."/>
            <person name="Depamphilis C.W."/>
            <person name="Choi D."/>
            <person name="Shirasu K."/>
        </authorList>
    </citation>
    <scope>NUCLEOTIDE SEQUENCE [LARGE SCALE GENOMIC DNA]</scope>
    <source>
        <strain evidence="2">UVA1</strain>
    </source>
</reference>
<name>A0A5A7PYW4_STRAF</name>
<dbReference type="Proteomes" id="UP000325081">
    <property type="component" value="Unassembled WGS sequence"/>
</dbReference>
<gene>
    <name evidence="2" type="ORF">STAS_14167</name>
</gene>
<evidence type="ECO:0000256" key="1">
    <source>
        <dbReference type="SAM" id="Phobius"/>
    </source>
</evidence>
<keyword evidence="1" id="KW-0472">Membrane</keyword>
<accession>A0A5A7PYW4</accession>
<evidence type="ECO:0000313" key="3">
    <source>
        <dbReference type="Proteomes" id="UP000325081"/>
    </source>
</evidence>
<keyword evidence="3" id="KW-1185">Reference proteome</keyword>
<keyword evidence="1" id="KW-1133">Transmembrane helix</keyword>
<feature type="transmembrane region" description="Helical" evidence="1">
    <location>
        <begin position="63"/>
        <end position="85"/>
    </location>
</feature>
<protein>
    <submittedName>
        <fullName evidence="2">Metallopeptidase</fullName>
    </submittedName>
</protein>
<keyword evidence="1" id="KW-0812">Transmembrane</keyword>
<proteinExistence type="predicted"/>
<organism evidence="2 3">
    <name type="scientific">Striga asiatica</name>
    <name type="common">Asiatic witchweed</name>
    <name type="synonym">Buchnera asiatica</name>
    <dbReference type="NCBI Taxonomy" id="4170"/>
    <lineage>
        <taxon>Eukaryota</taxon>
        <taxon>Viridiplantae</taxon>
        <taxon>Streptophyta</taxon>
        <taxon>Embryophyta</taxon>
        <taxon>Tracheophyta</taxon>
        <taxon>Spermatophyta</taxon>
        <taxon>Magnoliopsida</taxon>
        <taxon>eudicotyledons</taxon>
        <taxon>Gunneridae</taxon>
        <taxon>Pentapetalae</taxon>
        <taxon>asterids</taxon>
        <taxon>lamiids</taxon>
        <taxon>Lamiales</taxon>
        <taxon>Orobanchaceae</taxon>
        <taxon>Buchnereae</taxon>
        <taxon>Striga</taxon>
    </lineage>
</organism>
<evidence type="ECO:0000313" key="2">
    <source>
        <dbReference type="EMBL" id="GER37742.1"/>
    </source>
</evidence>
<dbReference type="AlphaFoldDB" id="A0A5A7PYW4"/>
<sequence length="132" mass="15044">METSTGYYTNDQYSYSSAASRRDLNIAVVIETILTEKKLMWLMFSIGPRMMNIRGEHGLGKNAFSFIIGVPEIGFYLHLLLLILIHPCLTFAPSSLLPTWDPLPLLADLLHLMSWSRWPIGFRHLSVICSFL</sequence>